<dbReference type="EMBL" id="PNYA01000013">
    <property type="protein sequence ID" value="PMS18737.1"/>
    <property type="molecule type" value="Genomic_DNA"/>
</dbReference>
<proteinExistence type="predicted"/>
<keyword evidence="3" id="KW-1185">Reference proteome</keyword>
<dbReference type="OrthoDB" id="166951at2"/>
<evidence type="ECO:0000313" key="3">
    <source>
        <dbReference type="Proteomes" id="UP000235616"/>
    </source>
</evidence>
<dbReference type="AlphaFoldDB" id="A0A2N7VNP6"/>
<evidence type="ECO:0000313" key="2">
    <source>
        <dbReference type="EMBL" id="PMS18737.1"/>
    </source>
</evidence>
<comment type="caution">
    <text evidence="2">The sequence shown here is derived from an EMBL/GenBank/DDBJ whole genome shotgun (WGS) entry which is preliminary data.</text>
</comment>
<evidence type="ECO:0000256" key="1">
    <source>
        <dbReference type="SAM" id="MobiDB-lite"/>
    </source>
</evidence>
<dbReference type="Proteomes" id="UP000235616">
    <property type="component" value="Unassembled WGS sequence"/>
</dbReference>
<organism evidence="2 3">
    <name type="scientific">Trinickia dabaoshanensis</name>
    <dbReference type="NCBI Taxonomy" id="564714"/>
    <lineage>
        <taxon>Bacteria</taxon>
        <taxon>Pseudomonadati</taxon>
        <taxon>Pseudomonadota</taxon>
        <taxon>Betaproteobacteria</taxon>
        <taxon>Burkholderiales</taxon>
        <taxon>Burkholderiaceae</taxon>
        <taxon>Trinickia</taxon>
    </lineage>
</organism>
<sequence>MRLPATRRKMSDPLFIGFTGAFEDPLTRGYPLGNGYRWYLPTLMRFNAADELSPFDGGGPNSYVYCSDDPVNHRDPTGHIRQGVLTRPLSRGAGELDATAREPAQDAPIAVVHTSRRGLPAYEMGPPPPYGEAESRSEPPPPYMPTDPHSLFAPELPQRRPLPSARPVRVPPVYHLIDRGLSELREDMGEEMLRIHGGPRPGEPRLPGVGSLITAFFSSGSDWRQLRARRAAELERRAENVRGYRSRLRYLKQRINEDPGLALQPALKAELRARLKRNKRLLKLF</sequence>
<name>A0A2N7VNP6_9BURK</name>
<dbReference type="Gene3D" id="2.180.10.10">
    <property type="entry name" value="RHS repeat-associated core"/>
    <property type="match status" value="1"/>
</dbReference>
<dbReference type="InterPro" id="IPR022385">
    <property type="entry name" value="Rhs_assc_core"/>
</dbReference>
<protein>
    <recommendedName>
        <fullName evidence="4">RHS repeat-associated core domain-containing protein</fullName>
    </recommendedName>
</protein>
<reference evidence="2 3" key="1">
    <citation type="submission" date="2018-01" db="EMBL/GenBank/DDBJ databases">
        <title>Whole genome analyses suggest that Burkholderia sensu lato contains two further novel genera in the rhizoxinica-symbiotica group Mycetohabitans gen. nov., and Trinickia gen. nov.: implications for the evolution of diazotrophy and nodulation in the Burkholderiaceae.</title>
        <authorList>
            <person name="Estrada-de los Santos P."/>
            <person name="Palmer M."/>
            <person name="Chavez-Ramirez B."/>
            <person name="Beukes C."/>
            <person name="Steenkamp E.T."/>
            <person name="Hirsch A.M."/>
            <person name="Manyaka P."/>
            <person name="Maluk M."/>
            <person name="Lafos M."/>
            <person name="Crook M."/>
            <person name="Gross E."/>
            <person name="Simon M.F."/>
            <person name="Bueno dos Reis Junior F."/>
            <person name="Poole P.S."/>
            <person name="Venter S.N."/>
            <person name="James E.K."/>
        </authorList>
    </citation>
    <scope>NUCLEOTIDE SEQUENCE [LARGE SCALE GENOMIC DNA]</scope>
    <source>
        <strain evidence="2 3">GIMN1.004</strain>
    </source>
</reference>
<dbReference type="NCBIfam" id="TIGR03696">
    <property type="entry name" value="Rhs_assc_core"/>
    <property type="match status" value="1"/>
</dbReference>
<feature type="region of interest" description="Disordered" evidence="1">
    <location>
        <begin position="119"/>
        <end position="144"/>
    </location>
</feature>
<accession>A0A2N7VNP6</accession>
<gene>
    <name evidence="2" type="ORF">C0Z18_15415</name>
</gene>
<evidence type="ECO:0008006" key="4">
    <source>
        <dbReference type="Google" id="ProtNLM"/>
    </source>
</evidence>